<evidence type="ECO:0008006" key="3">
    <source>
        <dbReference type="Google" id="ProtNLM"/>
    </source>
</evidence>
<dbReference type="Proteomes" id="UP000736787">
    <property type="component" value="Unassembled WGS sequence"/>
</dbReference>
<reference evidence="1" key="1">
    <citation type="submission" date="2018-10" db="EMBL/GenBank/DDBJ databases">
        <title>Effector identification in a new, highly contiguous assembly of the strawberry crown rot pathogen Phytophthora cactorum.</title>
        <authorList>
            <person name="Armitage A.D."/>
            <person name="Nellist C.F."/>
            <person name="Bates H."/>
            <person name="Vickerstaff R.J."/>
            <person name="Harrison R.J."/>
        </authorList>
    </citation>
    <scope>NUCLEOTIDE SEQUENCE</scope>
    <source>
        <strain evidence="1">4040</strain>
    </source>
</reference>
<organism evidence="1 2">
    <name type="scientific">Phytophthora cactorum</name>
    <dbReference type="NCBI Taxonomy" id="29920"/>
    <lineage>
        <taxon>Eukaryota</taxon>
        <taxon>Sar</taxon>
        <taxon>Stramenopiles</taxon>
        <taxon>Oomycota</taxon>
        <taxon>Peronosporomycetes</taxon>
        <taxon>Peronosporales</taxon>
        <taxon>Peronosporaceae</taxon>
        <taxon>Phytophthora</taxon>
    </lineage>
</organism>
<gene>
    <name evidence="1" type="ORF">PC117_g1151</name>
</gene>
<protein>
    <recommendedName>
        <fullName evidence="3">RxLR effector protein</fullName>
    </recommendedName>
</protein>
<accession>A0A8T1EL47</accession>
<dbReference type="VEuPathDB" id="FungiDB:PC110_g20201"/>
<dbReference type="AlphaFoldDB" id="A0A8T1EL47"/>
<comment type="caution">
    <text evidence="1">The sequence shown here is derived from an EMBL/GenBank/DDBJ whole genome shotgun (WGS) entry which is preliminary data.</text>
</comment>
<evidence type="ECO:0000313" key="1">
    <source>
        <dbReference type="EMBL" id="KAG2954446.1"/>
    </source>
</evidence>
<name>A0A8T1EL47_9STRA</name>
<evidence type="ECO:0000313" key="2">
    <source>
        <dbReference type="Proteomes" id="UP000736787"/>
    </source>
</evidence>
<dbReference type="VEuPathDB" id="FungiDB:PC110_g19180"/>
<dbReference type="EMBL" id="RCMK01000013">
    <property type="protein sequence ID" value="KAG2954446.1"/>
    <property type="molecule type" value="Genomic_DNA"/>
</dbReference>
<sequence>MFLVAPLSAKYGDDAVTRALVKLERDEDTAPELANLVKQLRIEQLTDWLKERKSVEVVFKLLKLKDDGYKVLHRHKFQVLEDYITAFNQKAKKNPRSMERANEVETALLAKWRSDNLPLSSVWERLKFNNYADDALSSGKLSMFSKYISKYYPDNEMPVLERFTTKYREVAVAKALELAKANAATKEFATKLQAQQLEGWLANQKSAVDVFKLLKVKEDGTLFMFSPKLEILTEYIKLFNSNKNPQDQAYMIRVVSNGFGGDGDLHNTLFKVWFRSKIEPRNIYPKFLNAEEGDLEKKIVTQYAEYYDAKTIPQVYTFNQPRRS</sequence>
<proteinExistence type="predicted"/>